<feature type="domain" description="4Fe-4S ferredoxin-type" evidence="5">
    <location>
        <begin position="1"/>
        <end position="27"/>
    </location>
</feature>
<accession>A0ABS6F0V3</accession>
<evidence type="ECO:0000256" key="3">
    <source>
        <dbReference type="ARBA" id="ARBA00023004"/>
    </source>
</evidence>
<keyword evidence="2" id="KW-0479">Metal-binding</keyword>
<evidence type="ECO:0000313" key="6">
    <source>
        <dbReference type="EMBL" id="MBU5591504.1"/>
    </source>
</evidence>
<dbReference type="PANTHER" id="PTHR43687:SF4">
    <property type="entry name" value="BLR5484 PROTEIN"/>
    <property type="match status" value="1"/>
</dbReference>
<evidence type="ECO:0000256" key="2">
    <source>
        <dbReference type="ARBA" id="ARBA00022723"/>
    </source>
</evidence>
<evidence type="ECO:0000256" key="1">
    <source>
        <dbReference type="ARBA" id="ARBA00022485"/>
    </source>
</evidence>
<comment type="caution">
    <text evidence="6">The sequence shown here is derived from an EMBL/GenBank/DDBJ whole genome shotgun (WGS) entry which is preliminary data.</text>
</comment>
<organism evidence="6 7">
    <name type="scientific">Clostridium simiarum</name>
    <dbReference type="NCBI Taxonomy" id="2841506"/>
    <lineage>
        <taxon>Bacteria</taxon>
        <taxon>Bacillati</taxon>
        <taxon>Bacillota</taxon>
        <taxon>Clostridia</taxon>
        <taxon>Eubacteriales</taxon>
        <taxon>Clostridiaceae</taxon>
        <taxon>Clostridium</taxon>
    </lineage>
</organism>
<dbReference type="SUPFAM" id="SSF54862">
    <property type="entry name" value="4Fe-4S ferredoxins"/>
    <property type="match status" value="1"/>
</dbReference>
<dbReference type="EMBL" id="JAHLQL010000001">
    <property type="protein sequence ID" value="MBU5591504.1"/>
    <property type="molecule type" value="Genomic_DNA"/>
</dbReference>
<dbReference type="InterPro" id="IPR050572">
    <property type="entry name" value="Fe-S_Ferredoxin"/>
</dbReference>
<dbReference type="InterPro" id="IPR017900">
    <property type="entry name" value="4Fe4S_Fe_S_CS"/>
</dbReference>
<dbReference type="Gene3D" id="3.30.70.20">
    <property type="match status" value="1"/>
</dbReference>
<name>A0ABS6F0V3_9CLOT</name>
<keyword evidence="7" id="KW-1185">Reference proteome</keyword>
<dbReference type="RefSeq" id="WP_032122349.1">
    <property type="nucleotide sequence ID" value="NZ_JAHLQL010000001.1"/>
</dbReference>
<dbReference type="Proteomes" id="UP000736583">
    <property type="component" value="Unassembled WGS sequence"/>
</dbReference>
<feature type="domain" description="4Fe-4S ferredoxin-type" evidence="5">
    <location>
        <begin position="29"/>
        <end position="59"/>
    </location>
</feature>
<evidence type="ECO:0000259" key="5">
    <source>
        <dbReference type="PROSITE" id="PS51379"/>
    </source>
</evidence>
<keyword evidence="1" id="KW-0004">4Fe-4S</keyword>
<gene>
    <name evidence="6" type="ORF">KQI89_06985</name>
</gene>
<evidence type="ECO:0000256" key="4">
    <source>
        <dbReference type="ARBA" id="ARBA00023014"/>
    </source>
</evidence>
<sequence>MLYINESFCKGCSLCVESCPKKVLEQELGKVRIVNEENCIECGICENICPDFAIHLRRDKHE</sequence>
<reference evidence="6 7" key="1">
    <citation type="submission" date="2021-06" db="EMBL/GenBank/DDBJ databases">
        <authorList>
            <person name="Sun Q."/>
            <person name="Li D."/>
        </authorList>
    </citation>
    <scope>NUCLEOTIDE SEQUENCE [LARGE SCALE GENOMIC DNA]</scope>
    <source>
        <strain evidence="6 7">MSJ-4</strain>
    </source>
</reference>
<dbReference type="PROSITE" id="PS51379">
    <property type="entry name" value="4FE4S_FER_2"/>
    <property type="match status" value="2"/>
</dbReference>
<dbReference type="Pfam" id="PF13237">
    <property type="entry name" value="Fer4_10"/>
    <property type="match status" value="1"/>
</dbReference>
<dbReference type="PANTHER" id="PTHR43687">
    <property type="entry name" value="ADENYLYLSULFATE REDUCTASE, BETA SUBUNIT"/>
    <property type="match status" value="1"/>
</dbReference>
<keyword evidence="3" id="KW-0408">Iron</keyword>
<proteinExistence type="predicted"/>
<dbReference type="InterPro" id="IPR017896">
    <property type="entry name" value="4Fe4S_Fe-S-bd"/>
</dbReference>
<protein>
    <submittedName>
        <fullName evidence="6">4Fe-4S binding protein</fullName>
    </submittedName>
</protein>
<keyword evidence="4" id="KW-0411">Iron-sulfur</keyword>
<evidence type="ECO:0000313" key="7">
    <source>
        <dbReference type="Proteomes" id="UP000736583"/>
    </source>
</evidence>
<dbReference type="PROSITE" id="PS00198">
    <property type="entry name" value="4FE4S_FER_1"/>
    <property type="match status" value="1"/>
</dbReference>